<keyword evidence="11" id="KW-1185">Reference proteome</keyword>
<keyword evidence="9" id="KW-1133">Transmembrane helix</keyword>
<reference evidence="10" key="2">
    <citation type="submission" date="2023-06" db="EMBL/GenBank/DDBJ databases">
        <authorList>
            <consortium name="Lawrence Berkeley National Laboratory"/>
            <person name="Haridas S."/>
            <person name="Hensen N."/>
            <person name="Bonometti L."/>
            <person name="Westerberg I."/>
            <person name="Brannstrom I.O."/>
            <person name="Guillou S."/>
            <person name="Cros-Aarteil S."/>
            <person name="Calhoun S."/>
            <person name="Kuo A."/>
            <person name="Mondo S."/>
            <person name="Pangilinan J."/>
            <person name="Riley R."/>
            <person name="Labutti K."/>
            <person name="Andreopoulos B."/>
            <person name="Lipzen A."/>
            <person name="Chen C."/>
            <person name="Yanf M."/>
            <person name="Daum C."/>
            <person name="Ng V."/>
            <person name="Clum A."/>
            <person name="Steindorff A."/>
            <person name="Ohm R."/>
            <person name="Martin F."/>
            <person name="Silar P."/>
            <person name="Natvig D."/>
            <person name="Lalanne C."/>
            <person name="Gautier V."/>
            <person name="Ament-Velasquez S.L."/>
            <person name="Kruys A."/>
            <person name="Hutchinson M.I."/>
            <person name="Powell A.J."/>
            <person name="Barry K."/>
            <person name="Miller A.N."/>
            <person name="Grigoriev I.V."/>
            <person name="Debuchy R."/>
            <person name="Gladieux P."/>
            <person name="Thoren M.H."/>
            <person name="Johannesson H."/>
        </authorList>
    </citation>
    <scope>NUCLEOTIDE SEQUENCE</scope>
    <source>
        <strain evidence="10">CBS 958.72</strain>
    </source>
</reference>
<gene>
    <name evidence="10" type="ORF">B0T24DRAFT_530314</name>
</gene>
<dbReference type="AlphaFoldDB" id="A0AAE0K6L7"/>
<comment type="caution">
    <text evidence="10">The sequence shown here is derived from an EMBL/GenBank/DDBJ whole genome shotgun (WGS) entry which is preliminary data.</text>
</comment>
<dbReference type="InterPro" id="IPR001128">
    <property type="entry name" value="Cyt_P450"/>
</dbReference>
<dbReference type="InterPro" id="IPR050121">
    <property type="entry name" value="Cytochrome_P450_monoxygenase"/>
</dbReference>
<dbReference type="CDD" id="cd11051">
    <property type="entry name" value="CYP59-like"/>
    <property type="match status" value="1"/>
</dbReference>
<dbReference type="GO" id="GO:0005506">
    <property type="term" value="F:iron ion binding"/>
    <property type="evidence" value="ECO:0007669"/>
    <property type="project" value="InterPro"/>
</dbReference>
<dbReference type="InterPro" id="IPR002401">
    <property type="entry name" value="Cyt_P450_E_grp-I"/>
</dbReference>
<dbReference type="InterPro" id="IPR036396">
    <property type="entry name" value="Cyt_P450_sf"/>
</dbReference>
<evidence type="ECO:0000313" key="11">
    <source>
        <dbReference type="Proteomes" id="UP001287356"/>
    </source>
</evidence>
<feature type="binding site" description="axial binding residue" evidence="8">
    <location>
        <position position="500"/>
    </location>
    <ligand>
        <name>heme</name>
        <dbReference type="ChEBI" id="CHEBI:30413"/>
    </ligand>
    <ligandPart>
        <name>Fe</name>
        <dbReference type="ChEBI" id="CHEBI:18248"/>
    </ligandPart>
</feature>
<reference evidence="10" key="1">
    <citation type="journal article" date="2023" name="Mol. Phylogenet. Evol.">
        <title>Genome-scale phylogeny and comparative genomics of the fungal order Sordariales.</title>
        <authorList>
            <person name="Hensen N."/>
            <person name="Bonometti L."/>
            <person name="Westerberg I."/>
            <person name="Brannstrom I.O."/>
            <person name="Guillou S."/>
            <person name="Cros-Aarteil S."/>
            <person name="Calhoun S."/>
            <person name="Haridas S."/>
            <person name="Kuo A."/>
            <person name="Mondo S."/>
            <person name="Pangilinan J."/>
            <person name="Riley R."/>
            <person name="LaButti K."/>
            <person name="Andreopoulos B."/>
            <person name="Lipzen A."/>
            <person name="Chen C."/>
            <person name="Yan M."/>
            <person name="Daum C."/>
            <person name="Ng V."/>
            <person name="Clum A."/>
            <person name="Steindorff A."/>
            <person name="Ohm R.A."/>
            <person name="Martin F."/>
            <person name="Silar P."/>
            <person name="Natvig D.O."/>
            <person name="Lalanne C."/>
            <person name="Gautier V."/>
            <person name="Ament-Velasquez S.L."/>
            <person name="Kruys A."/>
            <person name="Hutchinson M.I."/>
            <person name="Powell A.J."/>
            <person name="Barry K."/>
            <person name="Miller A.N."/>
            <person name="Grigoriev I.V."/>
            <person name="Debuchy R."/>
            <person name="Gladieux P."/>
            <person name="Hiltunen Thoren M."/>
            <person name="Johannesson H."/>
        </authorList>
    </citation>
    <scope>NUCLEOTIDE SEQUENCE</scope>
    <source>
        <strain evidence="10">CBS 958.72</strain>
    </source>
</reference>
<keyword evidence="9" id="KW-0812">Transmembrane</keyword>
<keyword evidence="6 8" id="KW-0408">Iron</keyword>
<organism evidence="10 11">
    <name type="scientific">Lasiosphaeria ovina</name>
    <dbReference type="NCBI Taxonomy" id="92902"/>
    <lineage>
        <taxon>Eukaryota</taxon>
        <taxon>Fungi</taxon>
        <taxon>Dikarya</taxon>
        <taxon>Ascomycota</taxon>
        <taxon>Pezizomycotina</taxon>
        <taxon>Sordariomycetes</taxon>
        <taxon>Sordariomycetidae</taxon>
        <taxon>Sordariales</taxon>
        <taxon>Lasiosphaeriaceae</taxon>
        <taxon>Lasiosphaeria</taxon>
    </lineage>
</organism>
<dbReference type="SUPFAM" id="SSF48264">
    <property type="entry name" value="Cytochrome P450"/>
    <property type="match status" value="1"/>
</dbReference>
<evidence type="ECO:0000256" key="5">
    <source>
        <dbReference type="ARBA" id="ARBA00023002"/>
    </source>
</evidence>
<evidence type="ECO:0000256" key="7">
    <source>
        <dbReference type="ARBA" id="ARBA00023033"/>
    </source>
</evidence>
<dbReference type="Pfam" id="PF00067">
    <property type="entry name" value="p450"/>
    <property type="match status" value="1"/>
</dbReference>
<evidence type="ECO:0000256" key="6">
    <source>
        <dbReference type="ARBA" id="ARBA00023004"/>
    </source>
</evidence>
<comment type="pathway">
    <text evidence="2">Secondary metabolite biosynthesis.</text>
</comment>
<keyword evidence="4 8" id="KW-0479">Metal-binding</keyword>
<keyword evidence="7" id="KW-0503">Monooxygenase</keyword>
<dbReference type="GO" id="GO:0004497">
    <property type="term" value="F:monooxygenase activity"/>
    <property type="evidence" value="ECO:0007669"/>
    <property type="project" value="UniProtKB-KW"/>
</dbReference>
<evidence type="ECO:0000256" key="9">
    <source>
        <dbReference type="SAM" id="Phobius"/>
    </source>
</evidence>
<dbReference type="GO" id="GO:0016705">
    <property type="term" value="F:oxidoreductase activity, acting on paired donors, with incorporation or reduction of molecular oxygen"/>
    <property type="evidence" value="ECO:0007669"/>
    <property type="project" value="InterPro"/>
</dbReference>
<comment type="cofactor">
    <cofactor evidence="1 8">
        <name>heme</name>
        <dbReference type="ChEBI" id="CHEBI:30413"/>
    </cofactor>
</comment>
<keyword evidence="3 8" id="KW-0349">Heme</keyword>
<dbReference type="Gene3D" id="1.10.630.10">
    <property type="entry name" value="Cytochrome P450"/>
    <property type="match status" value="1"/>
</dbReference>
<proteinExistence type="predicted"/>
<evidence type="ECO:0000256" key="2">
    <source>
        <dbReference type="ARBA" id="ARBA00005179"/>
    </source>
</evidence>
<keyword evidence="9" id="KW-0472">Membrane</keyword>
<dbReference type="GO" id="GO:0020037">
    <property type="term" value="F:heme binding"/>
    <property type="evidence" value="ECO:0007669"/>
    <property type="project" value="InterPro"/>
</dbReference>
<dbReference type="PRINTS" id="PR00385">
    <property type="entry name" value="P450"/>
</dbReference>
<dbReference type="PRINTS" id="PR00463">
    <property type="entry name" value="EP450I"/>
</dbReference>
<feature type="transmembrane region" description="Helical" evidence="9">
    <location>
        <begin position="15"/>
        <end position="33"/>
    </location>
</feature>
<keyword evidence="5" id="KW-0560">Oxidoreductase</keyword>
<evidence type="ECO:0000256" key="4">
    <source>
        <dbReference type="ARBA" id="ARBA00022723"/>
    </source>
</evidence>
<evidence type="ECO:0000256" key="8">
    <source>
        <dbReference type="PIRSR" id="PIRSR602401-1"/>
    </source>
</evidence>
<evidence type="ECO:0000313" key="10">
    <source>
        <dbReference type="EMBL" id="KAK3371001.1"/>
    </source>
</evidence>
<evidence type="ECO:0000256" key="1">
    <source>
        <dbReference type="ARBA" id="ARBA00001971"/>
    </source>
</evidence>
<evidence type="ECO:0000256" key="3">
    <source>
        <dbReference type="ARBA" id="ARBA00022617"/>
    </source>
</evidence>
<protein>
    <submittedName>
        <fullName evidence="10">Cytochrome P450</fullName>
    </submittedName>
</protein>
<dbReference type="PANTHER" id="PTHR24305">
    <property type="entry name" value="CYTOCHROME P450"/>
    <property type="match status" value="1"/>
</dbReference>
<accession>A0AAE0K6L7</accession>
<dbReference type="Proteomes" id="UP001287356">
    <property type="component" value="Unassembled WGS sequence"/>
</dbReference>
<sequence length="573" mass="65470">MAILAIDSDTFSGRHVAWAAGLLLATVVVHFLHRGYQVRSMYRTLQNQGFPVMEHSWVLGHLKIVGKLLQDMPSDAHGNYLPMLILENWRTLYPNCTQRPPVVYLDMWPFAQPLLLPMTLPVAVQVTQERSLIKALEQKDILHPLTRNRDISSMEGAEWKLWRKRLNPGFSIQTITGRIPDLMDEVEKFYAALESRAGPNGTWGAVFPLETETIKLALSIIFRFFFGPRVQARLADKQAELENAVVDSVKRMIFFIHIGNFLTYWGPWRRFKLWRNYRTMMSGFGPVLEQRLTELTQQGGDEKRTDTLVDAIVEGFQVDRENGEPNTSDDDFIELAVGQIGTFIFAGHDTTASAICWVLHLLAQHPDVLARMRAEHDAVLGPDPAQVAAAIRANPHLINTLTYTNAVIKETTRVNPNVGTMRRGEPGYFITGPQGSGYEGMQFPTYGFVVWSNPFSYHRDPELWPRVHEFLPERFLVADNDPLHPQKDAWRFFEMGPRNCIGQYLALTEIKLALAIIVRQLDIECAWDEWDRKTGNKKARSVWQDRAYHVGTDSPPHVKDGMPVHIRLRQPKQ</sequence>
<name>A0AAE0K6L7_9PEZI</name>
<dbReference type="EMBL" id="JAULSN010000005">
    <property type="protein sequence ID" value="KAK3371001.1"/>
    <property type="molecule type" value="Genomic_DNA"/>
</dbReference>
<dbReference type="PANTHER" id="PTHR24305:SF107">
    <property type="entry name" value="P450, PUTATIVE (EUROFUNG)-RELATED"/>
    <property type="match status" value="1"/>
</dbReference>